<dbReference type="Pfam" id="PF07896">
    <property type="entry name" value="DUF1674"/>
    <property type="match status" value="1"/>
</dbReference>
<organism evidence="3 4">
    <name type="scientific">Notoacmeibacter ruber</name>
    <dbReference type="NCBI Taxonomy" id="2670375"/>
    <lineage>
        <taxon>Bacteria</taxon>
        <taxon>Pseudomonadati</taxon>
        <taxon>Pseudomonadota</taxon>
        <taxon>Alphaproteobacteria</taxon>
        <taxon>Hyphomicrobiales</taxon>
        <taxon>Notoacmeibacteraceae</taxon>
        <taxon>Notoacmeibacter</taxon>
    </lineage>
</organism>
<reference evidence="3 4" key="1">
    <citation type="submission" date="2018-10" db="EMBL/GenBank/DDBJ databases">
        <title>Notoacmeibacter sp. M2BS9Y-3-1, whole genome shotgun sequence.</title>
        <authorList>
            <person name="Tuo L."/>
        </authorList>
    </citation>
    <scope>NUCLEOTIDE SEQUENCE [LARGE SCALE GENOMIC DNA]</scope>
    <source>
        <strain evidence="3 4">M2BS9Y-3-1</strain>
    </source>
</reference>
<keyword evidence="4" id="KW-1185">Reference proteome</keyword>
<evidence type="ECO:0000256" key="2">
    <source>
        <dbReference type="SAM" id="MobiDB-lite"/>
    </source>
</evidence>
<evidence type="ECO:0000313" key="4">
    <source>
        <dbReference type="Proteomes" id="UP000281094"/>
    </source>
</evidence>
<feature type="compositionally biased region" description="Basic and acidic residues" evidence="2">
    <location>
        <begin position="1"/>
        <end position="14"/>
    </location>
</feature>
<evidence type="ECO:0000313" key="3">
    <source>
        <dbReference type="EMBL" id="RLQ88978.1"/>
    </source>
</evidence>
<name>A0A3L7JDV9_9HYPH</name>
<feature type="compositionally biased region" description="Basic and acidic residues" evidence="2">
    <location>
        <begin position="67"/>
        <end position="99"/>
    </location>
</feature>
<protein>
    <submittedName>
        <fullName evidence="3">DUF1674 domain-containing protein</fullName>
    </submittedName>
</protein>
<comment type="caution">
    <text evidence="3">The sequence shown here is derived from an EMBL/GenBank/DDBJ whole genome shotgun (WGS) entry which is preliminary data.</text>
</comment>
<sequence>MTEKSRKDDAKDAIKQATSGLGAKENEATPDKARLKDEPKGDENEEDGRSASPQRRLEDLPAAARRALQEAEERRAKIDAFEDEMPREIDGRGGREPVRYGDWEKKGIAIDF</sequence>
<dbReference type="Proteomes" id="UP000281094">
    <property type="component" value="Unassembled WGS sequence"/>
</dbReference>
<dbReference type="AlphaFoldDB" id="A0A3L7JDV9"/>
<dbReference type="EMBL" id="RCWN01000001">
    <property type="protein sequence ID" value="RLQ88978.1"/>
    <property type="molecule type" value="Genomic_DNA"/>
</dbReference>
<evidence type="ECO:0000256" key="1">
    <source>
        <dbReference type="ARBA" id="ARBA00005701"/>
    </source>
</evidence>
<dbReference type="RefSeq" id="WP_121645946.1">
    <property type="nucleotide sequence ID" value="NZ_RCWN01000001.1"/>
</dbReference>
<feature type="region of interest" description="Disordered" evidence="2">
    <location>
        <begin position="1"/>
        <end position="99"/>
    </location>
</feature>
<gene>
    <name evidence="3" type="ORF">D8780_12775</name>
</gene>
<accession>A0A3L7JDV9</accession>
<proteinExistence type="inferred from homology"/>
<dbReference type="InterPro" id="IPR012875">
    <property type="entry name" value="SDHF4"/>
</dbReference>
<comment type="similarity">
    <text evidence="1">Belongs to the SDHAF4 family.</text>
</comment>
<feature type="compositionally biased region" description="Basic and acidic residues" evidence="2">
    <location>
        <begin position="24"/>
        <end position="42"/>
    </location>
</feature>